<dbReference type="SUPFAM" id="SSF48371">
    <property type="entry name" value="ARM repeat"/>
    <property type="match status" value="1"/>
</dbReference>
<dbReference type="Proteomes" id="UP000242415">
    <property type="component" value="Unassembled WGS sequence"/>
</dbReference>
<organism evidence="1 2">
    <name type="scientific">Micromonospora pattaloongensis</name>
    <dbReference type="NCBI Taxonomy" id="405436"/>
    <lineage>
        <taxon>Bacteria</taxon>
        <taxon>Bacillati</taxon>
        <taxon>Actinomycetota</taxon>
        <taxon>Actinomycetes</taxon>
        <taxon>Micromonosporales</taxon>
        <taxon>Micromonosporaceae</taxon>
        <taxon>Micromonospora</taxon>
    </lineage>
</organism>
<evidence type="ECO:0000313" key="1">
    <source>
        <dbReference type="EMBL" id="SDZ20343.1"/>
    </source>
</evidence>
<keyword evidence="2" id="KW-1185">Reference proteome</keyword>
<accession>A0A1H3R4B1</accession>
<proteinExistence type="predicted"/>
<evidence type="ECO:0000313" key="2">
    <source>
        <dbReference type="Proteomes" id="UP000242415"/>
    </source>
</evidence>
<name>A0A1H3R4B1_9ACTN</name>
<dbReference type="STRING" id="405436.SAMN05444365_10741"/>
<gene>
    <name evidence="1" type="ORF">SAMN05444365_10741</name>
</gene>
<reference evidence="1" key="1">
    <citation type="submission" date="2016-10" db="EMBL/GenBank/DDBJ databases">
        <authorList>
            <person name="de Groot N.N."/>
        </authorList>
    </citation>
    <scope>NUCLEOTIDE SEQUENCE [LARGE SCALE GENOMIC DNA]</scope>
    <source>
        <strain evidence="1">DSM 45245</strain>
    </source>
</reference>
<protein>
    <submittedName>
        <fullName evidence="1">Uncharacterized protein</fullName>
    </submittedName>
</protein>
<dbReference type="InterPro" id="IPR016024">
    <property type="entry name" value="ARM-type_fold"/>
</dbReference>
<dbReference type="EMBL" id="FNPH01000007">
    <property type="protein sequence ID" value="SDZ20343.1"/>
    <property type="molecule type" value="Genomic_DNA"/>
</dbReference>
<sequence>MTPVLITAGELLASLEALPHPQRMRRLAASAPDLAPGVLAELAEGSAYERRLAVTAAAVVGDTGVLTALLGSSDVPVRSAALRSLLRHGAPPVPLWGLLEDAPAAGRRLVYRVLRGRGPAVEEQVGQLLAPVRERFGDAEAAVLLPSADSETVRRWLPGLAHAVRGWSVLADRHGDVVLGWAGAALAGGDATERAEWWARHASTVLRAAPAHPVAVFDLLERYASATALPGFPYRYGALAAADQDRLLRLLVAPGRRSWLRRTCLPAGLLRRLREADLTELARALGSGRLAALLRAVPPARRGALYDAVVFDAYVDVAEPDAALMDVLPRRWQEREARRMLRLDHVRGDEAAVRRWTAYLPWAEALPPLVEATRAADAIDRATAYRLLTAAARRSGDPAAVRQLLDRLRRLRNEQDPVRAAALEGLADLAPLMTVDSVPDLTLLAVDAVQARDTSSVALGSLGRLAAAALRHHVDQPELIRWALETIDRLFGGHRLPALEPFDRTLRRGQEAQLFARLHSWLEAGMARGDFAALFAVTRALGRRAWNLPQLQELLRRGIDHGQVSSVVRQCVELWLDDPRGRDERAGHVLSVDSSTITLPQVWHTICARRTDLLDRVLIGRAPTGKFLADGVRWVPGYPAHVDRWLPRHHRAYARLLGAVAADAGTPTWQRAAAIAAAARVPDHGREIVLRYIDSPNVPLAEAALGALPWTRDPDETLPLLLRHADTDRARVALYAAGRAARFAAPSRLPALLGPVALGRGKVTSRKEALRLLAAFGPADVDELLLAAWRQPDQHRDVRTAVISGARRFLHRGGAWTILDEAVRGGREDMLAVLRAAPYTLAEPDRARYAGLVVAACHAADPIAARAGYRHLPAWLRWTPDVTDLLTSALTDLTDHQVWPAVPPVVTAVLDHPAGAATLDAVLTALVAADDADTTPHGPPHDRPARRRLDTVVTAATEWAARATPDIDRTGTRAAAHRLATRPDYVAQAAKLLAVLLRPDVPETDHLGELADLLADRPVLAASLGDRIRSPHPGVVLTRAATLVHRADAAAGLLATAMVKAGAEHAWTAPWRDLVTALRRHPAADVRDAANALRMVTT</sequence>
<dbReference type="AlphaFoldDB" id="A0A1H3R4B1"/>